<dbReference type="Proteomes" id="UP000483820">
    <property type="component" value="Chromosome IV"/>
</dbReference>
<reference evidence="2 3" key="1">
    <citation type="submission" date="2019-12" db="EMBL/GenBank/DDBJ databases">
        <title>Chromosome-level assembly of the Caenorhabditis remanei genome.</title>
        <authorList>
            <person name="Teterina A.A."/>
            <person name="Willis J.H."/>
            <person name="Phillips P.C."/>
        </authorList>
    </citation>
    <scope>NUCLEOTIDE SEQUENCE [LARGE SCALE GENOMIC DNA]</scope>
    <source>
        <strain evidence="2 3">PX506</strain>
        <tissue evidence="2">Whole organism</tissue>
    </source>
</reference>
<comment type="caution">
    <text evidence="2">The sequence shown here is derived from an EMBL/GenBank/DDBJ whole genome shotgun (WGS) entry which is preliminary data.</text>
</comment>
<evidence type="ECO:0000256" key="1">
    <source>
        <dbReference type="SAM" id="MobiDB-lite"/>
    </source>
</evidence>
<dbReference type="EMBL" id="WUAV01000004">
    <property type="protein sequence ID" value="KAF1759455.1"/>
    <property type="molecule type" value="Genomic_DNA"/>
</dbReference>
<feature type="compositionally biased region" description="Pro residues" evidence="1">
    <location>
        <begin position="62"/>
        <end position="75"/>
    </location>
</feature>
<protein>
    <submittedName>
        <fullName evidence="2">Uncharacterized protein</fullName>
    </submittedName>
</protein>
<dbReference type="RefSeq" id="XP_053585983.1">
    <property type="nucleotide sequence ID" value="XM_053731211.1"/>
</dbReference>
<proteinExistence type="predicted"/>
<evidence type="ECO:0000313" key="2">
    <source>
        <dbReference type="EMBL" id="KAF1759455.1"/>
    </source>
</evidence>
<sequence>MSARCTQYCDEDIICDEGDDDDVTPNLAGADWEHGGDEGKYSSSRAASIFPNAPPASRIDPPEPPPRPAPSPCPPVEKRATTPVKRVAALETLSILEKI</sequence>
<name>A0A6A5GY34_CAERE</name>
<evidence type="ECO:0000313" key="3">
    <source>
        <dbReference type="Proteomes" id="UP000483820"/>
    </source>
</evidence>
<feature type="compositionally biased region" description="Basic and acidic residues" evidence="1">
    <location>
        <begin position="31"/>
        <end position="40"/>
    </location>
</feature>
<gene>
    <name evidence="2" type="ORF">GCK72_015922</name>
</gene>
<dbReference type="GeneID" id="78776200"/>
<dbReference type="AlphaFoldDB" id="A0A6A5GY34"/>
<dbReference type="CTD" id="78776200"/>
<feature type="region of interest" description="Disordered" evidence="1">
    <location>
        <begin position="16"/>
        <end position="82"/>
    </location>
</feature>
<dbReference type="KEGG" id="crq:GCK72_015922"/>
<accession>A0A6A5GY34</accession>
<organism evidence="2 3">
    <name type="scientific">Caenorhabditis remanei</name>
    <name type="common">Caenorhabditis vulgaris</name>
    <dbReference type="NCBI Taxonomy" id="31234"/>
    <lineage>
        <taxon>Eukaryota</taxon>
        <taxon>Metazoa</taxon>
        <taxon>Ecdysozoa</taxon>
        <taxon>Nematoda</taxon>
        <taxon>Chromadorea</taxon>
        <taxon>Rhabditida</taxon>
        <taxon>Rhabditina</taxon>
        <taxon>Rhabditomorpha</taxon>
        <taxon>Rhabditoidea</taxon>
        <taxon>Rhabditidae</taxon>
        <taxon>Peloderinae</taxon>
        <taxon>Caenorhabditis</taxon>
    </lineage>
</organism>